<evidence type="ECO:0000256" key="13">
    <source>
        <dbReference type="ARBA" id="ARBA00023075"/>
    </source>
</evidence>
<evidence type="ECO:0000256" key="6">
    <source>
        <dbReference type="ARBA" id="ARBA00022643"/>
    </source>
</evidence>
<dbReference type="KEGG" id="mpg:Theba_0830"/>
<evidence type="ECO:0000256" key="15">
    <source>
        <dbReference type="ARBA" id="ARBA00023201"/>
    </source>
</evidence>
<evidence type="ECO:0000256" key="7">
    <source>
        <dbReference type="ARBA" id="ARBA00022692"/>
    </source>
</evidence>
<dbReference type="AlphaFoldDB" id="I2F3P1"/>
<evidence type="ECO:0000313" key="18">
    <source>
        <dbReference type="Proteomes" id="UP000002881"/>
    </source>
</evidence>
<keyword evidence="10" id="KW-0520">NAD</keyword>
<evidence type="ECO:0000256" key="9">
    <source>
        <dbReference type="ARBA" id="ARBA00022989"/>
    </source>
</evidence>
<evidence type="ECO:0000256" key="12">
    <source>
        <dbReference type="ARBA" id="ARBA00023065"/>
    </source>
</evidence>
<feature type="domain" description="FMN-binding" evidence="16">
    <location>
        <begin position="99"/>
        <end position="197"/>
    </location>
</feature>
<keyword evidence="4" id="KW-0597">Phosphoprotein</keyword>
<dbReference type="GO" id="GO:0006814">
    <property type="term" value="P:sodium ion transport"/>
    <property type="evidence" value="ECO:0007669"/>
    <property type="project" value="UniProtKB-KW"/>
</dbReference>
<evidence type="ECO:0000313" key="17">
    <source>
        <dbReference type="EMBL" id="AFK06544.1"/>
    </source>
</evidence>
<dbReference type="InterPro" id="IPR010204">
    <property type="entry name" value="NqrC"/>
</dbReference>
<keyword evidence="15" id="KW-0739">Sodium transport</keyword>
<evidence type="ECO:0000256" key="5">
    <source>
        <dbReference type="ARBA" id="ARBA00022630"/>
    </source>
</evidence>
<evidence type="ECO:0000256" key="3">
    <source>
        <dbReference type="ARBA" id="ARBA00022519"/>
    </source>
</evidence>
<keyword evidence="14" id="KW-0472">Membrane</keyword>
<keyword evidence="18" id="KW-1185">Reference proteome</keyword>
<keyword evidence="13 17" id="KW-0830">Ubiquinone</keyword>
<evidence type="ECO:0000256" key="2">
    <source>
        <dbReference type="ARBA" id="ARBA00022475"/>
    </source>
</evidence>
<dbReference type="eggNOG" id="COG2869">
    <property type="taxonomic scope" value="Bacteria"/>
</dbReference>
<organism evidence="17 18">
    <name type="scientific">Mesotoga prima MesG1.Ag.4.2</name>
    <dbReference type="NCBI Taxonomy" id="660470"/>
    <lineage>
        <taxon>Bacteria</taxon>
        <taxon>Thermotogati</taxon>
        <taxon>Thermotogota</taxon>
        <taxon>Thermotogae</taxon>
        <taxon>Kosmotogales</taxon>
        <taxon>Kosmotogaceae</taxon>
        <taxon>Mesotoga</taxon>
    </lineage>
</organism>
<dbReference type="PANTHER" id="PTHR37838">
    <property type="entry name" value="NA(+)-TRANSLOCATING NADH-QUINONE REDUCTASE SUBUNIT C"/>
    <property type="match status" value="1"/>
</dbReference>
<keyword evidence="6" id="KW-0288">FMN</keyword>
<evidence type="ECO:0000256" key="11">
    <source>
        <dbReference type="ARBA" id="ARBA00023053"/>
    </source>
</evidence>
<dbReference type="GeneID" id="87106672"/>
<dbReference type="GO" id="GO:0016020">
    <property type="term" value="C:membrane"/>
    <property type="evidence" value="ECO:0007669"/>
    <property type="project" value="InterPro"/>
</dbReference>
<dbReference type="EMBL" id="CP003532">
    <property type="protein sequence ID" value="AFK06544.1"/>
    <property type="molecule type" value="Genomic_DNA"/>
</dbReference>
<keyword evidence="7" id="KW-0812">Transmembrane</keyword>
<keyword evidence="8" id="KW-1278">Translocase</keyword>
<dbReference type="GO" id="GO:0010181">
    <property type="term" value="F:FMN binding"/>
    <property type="evidence" value="ECO:0007669"/>
    <property type="project" value="InterPro"/>
</dbReference>
<keyword evidence="5" id="KW-0285">Flavoprotein</keyword>
<keyword evidence="3" id="KW-0997">Cell inner membrane</keyword>
<keyword evidence="9" id="KW-1133">Transmembrane helix</keyword>
<dbReference type="HOGENOM" id="CLU_077882_0_2_0"/>
<evidence type="ECO:0000259" key="16">
    <source>
        <dbReference type="SMART" id="SM00900"/>
    </source>
</evidence>
<dbReference type="Proteomes" id="UP000002881">
    <property type="component" value="Chromosome"/>
</dbReference>
<dbReference type="InterPro" id="IPR007329">
    <property type="entry name" value="FMN-bd"/>
</dbReference>
<keyword evidence="12" id="KW-0406">Ion transport</keyword>
<keyword evidence="11" id="KW-0915">Sodium</keyword>
<dbReference type="PANTHER" id="PTHR37838:SF1">
    <property type="entry name" value="NA(+)-TRANSLOCATING NADH-QUINONE REDUCTASE SUBUNIT C"/>
    <property type="match status" value="1"/>
</dbReference>
<keyword evidence="2" id="KW-1003">Cell membrane</keyword>
<evidence type="ECO:0000256" key="1">
    <source>
        <dbReference type="ARBA" id="ARBA00022448"/>
    </source>
</evidence>
<keyword evidence="1" id="KW-0813">Transport</keyword>
<sequence precursor="true">MSGRLYSVVFTFVLTTIFVLCLAGINALASGTIEKNEQLEFQRSLVYVFNLAEDIDSVSDEEILGLYGNRIEEITGDQTVYIVNKDGSKELAFTVQSPGLWGTITALIAFNEEGTRITGIDFVSHSETPGLGGRIDESRFKEQFRGEQISSDPSARVAVVTGQDTVSKEDARVDAITGATRTSESIQILLNKAINSVLPVVREVVK</sequence>
<dbReference type="STRING" id="660470.Theba_0830"/>
<evidence type="ECO:0000256" key="14">
    <source>
        <dbReference type="ARBA" id="ARBA00023136"/>
    </source>
</evidence>
<reference evidence="17 18" key="1">
    <citation type="journal article" date="2012" name="Genome Biol. Evol.">
        <title>Genome Sequence of the Mesophilic Thermotogales Bacterium Mesotoga prima MesG1.Ag.4.2 Reveals the Largest Thermotogales Genome To Date.</title>
        <authorList>
            <person name="Zhaxybayeva O."/>
            <person name="Swithers K.S."/>
            <person name="Foght J."/>
            <person name="Green A.G."/>
            <person name="Bruce D."/>
            <person name="Detter C."/>
            <person name="Han S."/>
            <person name="Teshima H."/>
            <person name="Han J."/>
            <person name="Woyke T."/>
            <person name="Pitluck S."/>
            <person name="Nolan M."/>
            <person name="Ivanova N."/>
            <person name="Pati A."/>
            <person name="Land M.L."/>
            <person name="Dlutek M."/>
            <person name="Doolittle W.F."/>
            <person name="Noll K.M."/>
            <person name="Nesbo C.L."/>
        </authorList>
    </citation>
    <scope>NUCLEOTIDE SEQUENCE [LARGE SCALE GENOMIC DNA]</scope>
    <source>
        <strain evidence="18">mesG1.Ag.4.2</strain>
    </source>
</reference>
<name>I2F3P1_9BACT</name>
<protein>
    <submittedName>
        <fullName evidence="17">Na+-transporting NADH:ubiquinone oxidoreductase, subunit NqrC</fullName>
    </submittedName>
</protein>
<evidence type="ECO:0000256" key="4">
    <source>
        <dbReference type="ARBA" id="ARBA00022553"/>
    </source>
</evidence>
<dbReference type="RefSeq" id="WP_014730586.1">
    <property type="nucleotide sequence ID" value="NC_017934.1"/>
</dbReference>
<dbReference type="GO" id="GO:0016655">
    <property type="term" value="F:oxidoreductase activity, acting on NAD(P)H, quinone or similar compound as acceptor"/>
    <property type="evidence" value="ECO:0007669"/>
    <property type="project" value="InterPro"/>
</dbReference>
<gene>
    <name evidence="17" type="ORF">Theba_0830</name>
</gene>
<evidence type="ECO:0000256" key="10">
    <source>
        <dbReference type="ARBA" id="ARBA00023027"/>
    </source>
</evidence>
<dbReference type="Pfam" id="PF04205">
    <property type="entry name" value="FMN_bind"/>
    <property type="match status" value="1"/>
</dbReference>
<evidence type="ECO:0000256" key="8">
    <source>
        <dbReference type="ARBA" id="ARBA00022967"/>
    </source>
</evidence>
<dbReference type="SMART" id="SM00900">
    <property type="entry name" value="FMN_bind"/>
    <property type="match status" value="1"/>
</dbReference>
<proteinExistence type="predicted"/>
<accession>I2F3P1</accession>